<protein>
    <submittedName>
        <fullName evidence="1">Uncharacterized protein</fullName>
    </submittedName>
</protein>
<organism evidence="1">
    <name type="scientific">Eucalyptus grandis</name>
    <name type="common">Flooded gum</name>
    <dbReference type="NCBI Taxonomy" id="71139"/>
    <lineage>
        <taxon>Eukaryota</taxon>
        <taxon>Viridiplantae</taxon>
        <taxon>Streptophyta</taxon>
        <taxon>Embryophyta</taxon>
        <taxon>Tracheophyta</taxon>
        <taxon>Spermatophyta</taxon>
        <taxon>Magnoliopsida</taxon>
        <taxon>eudicotyledons</taxon>
        <taxon>Gunneridae</taxon>
        <taxon>Pentapetalae</taxon>
        <taxon>rosids</taxon>
        <taxon>malvids</taxon>
        <taxon>Myrtales</taxon>
        <taxon>Myrtaceae</taxon>
        <taxon>Myrtoideae</taxon>
        <taxon>Eucalypteae</taxon>
        <taxon>Eucalyptus</taxon>
    </lineage>
</organism>
<dbReference type="Gramene" id="KCW65341">
    <property type="protein sequence ID" value="KCW65341"/>
    <property type="gene ID" value="EUGRSUZ_G02784"/>
</dbReference>
<sequence>MPSTLLKLCYICLDTDTRTSYLIKSHLSWKKIHKEPYVALLGFYSFLQLQTSMEKSFTKKKKKSNEKSVCWHRKVLE</sequence>
<gene>
    <name evidence="1" type="ORF">EUGRSUZ_G02784</name>
</gene>
<name>A0A059BHH7_EUCGR</name>
<accession>A0A059BHH7</accession>
<proteinExistence type="predicted"/>
<dbReference type="EMBL" id="KK198759">
    <property type="protein sequence ID" value="KCW65341.1"/>
    <property type="molecule type" value="Genomic_DNA"/>
</dbReference>
<evidence type="ECO:0000313" key="1">
    <source>
        <dbReference type="EMBL" id="KCW65341.1"/>
    </source>
</evidence>
<dbReference type="AlphaFoldDB" id="A0A059BHH7"/>
<dbReference type="InParanoid" id="A0A059BHH7"/>
<reference evidence="1" key="1">
    <citation type="submission" date="2013-07" db="EMBL/GenBank/DDBJ databases">
        <title>The genome of Eucalyptus grandis.</title>
        <authorList>
            <person name="Schmutz J."/>
            <person name="Hayes R."/>
            <person name="Myburg A."/>
            <person name="Tuskan G."/>
            <person name="Grattapaglia D."/>
            <person name="Rokhsar D.S."/>
        </authorList>
    </citation>
    <scope>NUCLEOTIDE SEQUENCE</scope>
    <source>
        <tissue evidence="1">Leaf extractions</tissue>
    </source>
</reference>